<evidence type="ECO:0000256" key="1">
    <source>
        <dbReference type="SAM" id="MobiDB-lite"/>
    </source>
</evidence>
<reference evidence="3 4" key="1">
    <citation type="submission" date="2016-09" db="EMBL/GenBank/DDBJ databases">
        <title>Draft genome sequence for the type strain of Vulcanibacillus modesticaldus BR, a strictly anaerobic, moderately thermophilic, and nitrate-reducing bacterium from deep sea-hydrothermal vents of the Mid-Atlantic Ridge.</title>
        <authorList>
            <person name="Abin C.A."/>
            <person name="Hollibaugh J.T."/>
        </authorList>
    </citation>
    <scope>NUCLEOTIDE SEQUENCE [LARGE SCALE GENOMIC DNA]</scope>
    <source>
        <strain evidence="3 4">BR</strain>
    </source>
</reference>
<keyword evidence="4" id="KW-1185">Reference proteome</keyword>
<name>A0A1D2YVM9_9BACI</name>
<dbReference type="AlphaFoldDB" id="A0A1D2YVM9"/>
<dbReference type="Proteomes" id="UP000243739">
    <property type="component" value="Unassembled WGS sequence"/>
</dbReference>
<keyword evidence="2" id="KW-0812">Transmembrane</keyword>
<evidence type="ECO:0008006" key="5">
    <source>
        <dbReference type="Google" id="ProtNLM"/>
    </source>
</evidence>
<keyword evidence="2" id="KW-0472">Membrane</keyword>
<dbReference type="InterPro" id="IPR007462">
    <property type="entry name" value="COV1-like"/>
</dbReference>
<dbReference type="RefSeq" id="WP_069656384.1">
    <property type="nucleotide sequence ID" value="NZ_MIJF01000014.1"/>
</dbReference>
<feature type="transmembrane region" description="Helical" evidence="2">
    <location>
        <begin position="74"/>
        <end position="94"/>
    </location>
</feature>
<dbReference type="STRING" id="337097.BHF71_07475"/>
<proteinExistence type="predicted"/>
<protein>
    <recommendedName>
        <fullName evidence="5">DUF502 domain-containing protein</fullName>
    </recommendedName>
</protein>
<keyword evidence="2" id="KW-1133">Transmembrane helix</keyword>
<evidence type="ECO:0000313" key="3">
    <source>
        <dbReference type="EMBL" id="OEF99727.1"/>
    </source>
</evidence>
<dbReference type="EMBL" id="MIJF01000014">
    <property type="protein sequence ID" value="OEF99727.1"/>
    <property type="molecule type" value="Genomic_DNA"/>
</dbReference>
<dbReference type="PANTHER" id="PTHR31876:SF26">
    <property type="entry name" value="PROTEIN LIKE COV 2"/>
    <property type="match status" value="1"/>
</dbReference>
<evidence type="ECO:0000256" key="2">
    <source>
        <dbReference type="SAM" id="Phobius"/>
    </source>
</evidence>
<sequence>MLKKDSIRSNLLMGFIVLLPTILTIYVFVFLFEFVDRLLGRFISKILVVLHIIPKFPIELPIIDVTLVDRIPGIGFIATVFLLISVGIATKSLIGKQMIRLNESLFSKIPIARSIYSTVKQITNAFTREKSSFKRVVLVEYPRKGIYTMGFFTGEGQVGIDTLISRELVNVFLPTTPNPTSGWLVLVPRNEVIFLEMSVEDGLKYIISGGVVNPDNISNETDDSKMKKQDQKERELVPF</sequence>
<accession>A0A1D2YVM9</accession>
<comment type="caution">
    <text evidence="3">The sequence shown here is derived from an EMBL/GenBank/DDBJ whole genome shotgun (WGS) entry which is preliminary data.</text>
</comment>
<feature type="compositionally biased region" description="Basic and acidic residues" evidence="1">
    <location>
        <begin position="222"/>
        <end position="239"/>
    </location>
</feature>
<gene>
    <name evidence="3" type="ORF">BHF71_07475</name>
</gene>
<dbReference type="OrthoDB" id="9780267at2"/>
<organism evidence="3 4">
    <name type="scientific">Vulcanibacillus modesticaldus</name>
    <dbReference type="NCBI Taxonomy" id="337097"/>
    <lineage>
        <taxon>Bacteria</taxon>
        <taxon>Bacillati</taxon>
        <taxon>Bacillota</taxon>
        <taxon>Bacilli</taxon>
        <taxon>Bacillales</taxon>
        <taxon>Bacillaceae</taxon>
        <taxon>Vulcanibacillus</taxon>
    </lineage>
</organism>
<dbReference type="Pfam" id="PF04367">
    <property type="entry name" value="DUF502"/>
    <property type="match status" value="1"/>
</dbReference>
<feature type="region of interest" description="Disordered" evidence="1">
    <location>
        <begin position="217"/>
        <end position="239"/>
    </location>
</feature>
<feature type="transmembrane region" description="Helical" evidence="2">
    <location>
        <begin position="12"/>
        <end position="32"/>
    </location>
</feature>
<dbReference type="PANTHER" id="PTHR31876">
    <property type="entry name" value="COV-LIKE PROTEIN 1"/>
    <property type="match status" value="1"/>
</dbReference>
<evidence type="ECO:0000313" key="4">
    <source>
        <dbReference type="Proteomes" id="UP000243739"/>
    </source>
</evidence>